<dbReference type="Pfam" id="PF22768">
    <property type="entry name" value="SPP1_Dit"/>
    <property type="match status" value="1"/>
</dbReference>
<organism evidence="2">
    <name type="scientific">uncultured spirochete</name>
    <dbReference type="NCBI Taxonomy" id="156406"/>
    <lineage>
        <taxon>Bacteria</taxon>
        <taxon>Pseudomonadati</taxon>
        <taxon>Spirochaetota</taxon>
        <taxon>Spirochaetia</taxon>
        <taxon>Spirochaetales</taxon>
        <taxon>environmental samples</taxon>
    </lineage>
</organism>
<evidence type="ECO:0000259" key="1">
    <source>
        <dbReference type="Pfam" id="PF22768"/>
    </source>
</evidence>
<protein>
    <submittedName>
        <fullName evidence="2">Putative Phage-related tail protein</fullName>
    </submittedName>
</protein>
<dbReference type="EMBL" id="FWDM01000037">
    <property type="protein sequence ID" value="SLM15568.1"/>
    <property type="molecule type" value="Genomic_DNA"/>
</dbReference>
<accession>A0A3P3XLN3</accession>
<evidence type="ECO:0000313" key="2">
    <source>
        <dbReference type="EMBL" id="SLM15568.1"/>
    </source>
</evidence>
<name>A0A3P3XLN3_9SPIR</name>
<dbReference type="InterPro" id="IPR054738">
    <property type="entry name" value="Siphovirus-type_tail_C"/>
</dbReference>
<dbReference type="Gene3D" id="2.60.120.860">
    <property type="match status" value="1"/>
</dbReference>
<reference evidence="2" key="1">
    <citation type="submission" date="2017-02" db="EMBL/GenBank/DDBJ databases">
        <authorList>
            <person name="Regsiter A."/>
            <person name="William W."/>
        </authorList>
    </citation>
    <scope>NUCLEOTIDE SEQUENCE</scope>
    <source>
        <strain evidence="2">Bib</strain>
    </source>
</reference>
<feature type="domain" description="Siphovirus-type tail component C-terminal" evidence="1">
    <location>
        <begin position="188"/>
        <end position="277"/>
    </location>
</feature>
<dbReference type="AlphaFoldDB" id="A0A3P3XLN3"/>
<gene>
    <name evidence="2" type="ORF">SPIROBIBN47_50064</name>
</gene>
<proteinExistence type="predicted"/>
<sequence>MTLITYISAEDNELAIGTGRLTLLSAEGLDAPPVHLSIAKGPGVDGAIAAHLQLEPRRITLEALLDLEGLDEAGMAEERAGICTTMCPAKEGGSLRVTRGTRTRSIEAVPAAAPAFAKKRWNEAWQTFRLEFVCLKPSFKSTEPVISSVRYYASLTEFGEEGIEFGEEGFECSSIEHSGERTTTIVNDGTAPAPVRIRFTGPMVNPFIRNRTTGEIIRITQMIRAGEYLEIDTEPGRRQIRLWKAGTEQNGMHYLDLASSFFQLAPGENEIELGDESAGEGSEAFFECYGHYLEA</sequence>